<evidence type="ECO:0000256" key="1">
    <source>
        <dbReference type="ARBA" id="ARBA00004651"/>
    </source>
</evidence>
<evidence type="ECO:0000256" key="7">
    <source>
        <dbReference type="ARBA" id="ARBA00023065"/>
    </source>
</evidence>
<dbReference type="InterPro" id="IPR050222">
    <property type="entry name" value="MATE_MdtK"/>
</dbReference>
<dbReference type="CDD" id="cd13138">
    <property type="entry name" value="MATE_yoeA_like"/>
    <property type="match status" value="1"/>
</dbReference>
<keyword evidence="6" id="KW-1133">Transmembrane helix</keyword>
<gene>
    <name evidence="10" type="primary">mepA_17</name>
    <name evidence="10" type="ORF">SDC9_31641</name>
</gene>
<evidence type="ECO:0000256" key="5">
    <source>
        <dbReference type="ARBA" id="ARBA00022692"/>
    </source>
</evidence>
<comment type="subcellular location">
    <subcellularLocation>
        <location evidence="1">Cell membrane</location>
        <topology evidence="1">Multi-pass membrane protein</topology>
    </subcellularLocation>
</comment>
<evidence type="ECO:0000256" key="9">
    <source>
        <dbReference type="ARBA" id="ARBA00031636"/>
    </source>
</evidence>
<keyword evidence="4" id="KW-1003">Cell membrane</keyword>
<keyword evidence="2" id="KW-0813">Transport</keyword>
<evidence type="ECO:0000256" key="6">
    <source>
        <dbReference type="ARBA" id="ARBA00022989"/>
    </source>
</evidence>
<dbReference type="GO" id="GO:0015297">
    <property type="term" value="F:antiporter activity"/>
    <property type="evidence" value="ECO:0007669"/>
    <property type="project" value="UniProtKB-KW"/>
</dbReference>
<dbReference type="InterPro" id="IPR002528">
    <property type="entry name" value="MATE_fam"/>
</dbReference>
<dbReference type="EMBL" id="VSSQ01000209">
    <property type="protein sequence ID" value="MPL85669.1"/>
    <property type="molecule type" value="Genomic_DNA"/>
</dbReference>
<evidence type="ECO:0000256" key="4">
    <source>
        <dbReference type="ARBA" id="ARBA00022475"/>
    </source>
</evidence>
<dbReference type="GO" id="GO:0005886">
    <property type="term" value="C:plasma membrane"/>
    <property type="evidence" value="ECO:0007669"/>
    <property type="project" value="UniProtKB-SubCell"/>
</dbReference>
<sequence length="465" mass="50769">MMRFFAFSQNTSERRALILNAPIPRTILYLSAPSLMLGIVQSLMPLMDGLFINNIAGTLVASAVTYSEPVINMVTALAMGLGVAAMAIIGQLNGKGDFGESKKTSTQIVVAGSLLGLLSAPLLVGAGALIAGFVHPDIARNVFLYLALYAFVLPFSFMESIYNGIKNANGQPEAPFLRMVLMLALKIVFNFLFIYVFRLGIVGCALSSLLANLGISAWMYQELFLKKGPDRLDLKGFRFERSILEKLWRIGVPAMLNSFMLNLGFFLINNETQAYGPVVLNGQGIANNISAVCFNLPGSFSAAVTTMVSMNIGALQADKAKRSMQIGCLISAITALATIALIVPLSSRLTLLFTRQRDVLEIANRALHIYTYSVVGFGLTMTIQGAFIGLGKTKVPLVLGILRIWLLRYLFILATERYLQYYAVFWGNLFSNYMAALLAILLISRVRWESAIDPRPRTVVAGARA</sequence>
<dbReference type="PANTHER" id="PTHR43298:SF2">
    <property type="entry name" value="FMN_FAD EXPORTER YEEO-RELATED"/>
    <property type="match status" value="1"/>
</dbReference>
<keyword evidence="5" id="KW-0812">Transmembrane</keyword>
<evidence type="ECO:0000256" key="8">
    <source>
        <dbReference type="ARBA" id="ARBA00023136"/>
    </source>
</evidence>
<name>A0A644V2W2_9ZZZZ</name>
<comment type="caution">
    <text evidence="10">The sequence shown here is derived from an EMBL/GenBank/DDBJ whole genome shotgun (WGS) entry which is preliminary data.</text>
</comment>
<protein>
    <recommendedName>
        <fullName evidence="9">Multidrug-efflux transporter</fullName>
    </recommendedName>
</protein>
<dbReference type="AlphaFoldDB" id="A0A644V2W2"/>
<dbReference type="GO" id="GO:0006811">
    <property type="term" value="P:monoatomic ion transport"/>
    <property type="evidence" value="ECO:0007669"/>
    <property type="project" value="UniProtKB-KW"/>
</dbReference>
<dbReference type="InterPro" id="IPR048279">
    <property type="entry name" value="MdtK-like"/>
</dbReference>
<dbReference type="NCBIfam" id="TIGR00797">
    <property type="entry name" value="matE"/>
    <property type="match status" value="1"/>
</dbReference>
<keyword evidence="8" id="KW-0472">Membrane</keyword>
<accession>A0A644V2W2</accession>
<keyword evidence="3" id="KW-0050">Antiport</keyword>
<keyword evidence="7" id="KW-0406">Ion transport</keyword>
<dbReference type="PANTHER" id="PTHR43298">
    <property type="entry name" value="MULTIDRUG RESISTANCE PROTEIN NORM-RELATED"/>
    <property type="match status" value="1"/>
</dbReference>
<reference evidence="10" key="1">
    <citation type="submission" date="2019-08" db="EMBL/GenBank/DDBJ databases">
        <authorList>
            <person name="Kucharzyk K."/>
            <person name="Murdoch R.W."/>
            <person name="Higgins S."/>
            <person name="Loffler F."/>
        </authorList>
    </citation>
    <scope>NUCLEOTIDE SEQUENCE</scope>
</reference>
<dbReference type="GO" id="GO:0042910">
    <property type="term" value="F:xenobiotic transmembrane transporter activity"/>
    <property type="evidence" value="ECO:0007669"/>
    <property type="project" value="InterPro"/>
</dbReference>
<evidence type="ECO:0000313" key="10">
    <source>
        <dbReference type="EMBL" id="MPL85669.1"/>
    </source>
</evidence>
<dbReference type="PIRSF" id="PIRSF006603">
    <property type="entry name" value="DinF"/>
    <property type="match status" value="1"/>
</dbReference>
<evidence type="ECO:0000256" key="2">
    <source>
        <dbReference type="ARBA" id="ARBA00022448"/>
    </source>
</evidence>
<dbReference type="Pfam" id="PF01554">
    <property type="entry name" value="MatE"/>
    <property type="match status" value="2"/>
</dbReference>
<evidence type="ECO:0000256" key="3">
    <source>
        <dbReference type="ARBA" id="ARBA00022449"/>
    </source>
</evidence>
<proteinExistence type="predicted"/>
<organism evidence="10">
    <name type="scientific">bioreactor metagenome</name>
    <dbReference type="NCBI Taxonomy" id="1076179"/>
    <lineage>
        <taxon>unclassified sequences</taxon>
        <taxon>metagenomes</taxon>
        <taxon>ecological metagenomes</taxon>
    </lineage>
</organism>